<protein>
    <submittedName>
        <fullName evidence="2">Uncharacterized protein</fullName>
    </submittedName>
</protein>
<dbReference type="RefSeq" id="XP_025518226.1">
    <property type="nucleotide sequence ID" value="XM_025659595.1"/>
</dbReference>
<evidence type="ECO:0000313" key="2">
    <source>
        <dbReference type="EMBL" id="RAH60304.1"/>
    </source>
</evidence>
<reference evidence="2 3" key="1">
    <citation type="submission" date="2018-02" db="EMBL/GenBank/DDBJ databases">
        <title>The genomes of Aspergillus section Nigri reveals drivers in fungal speciation.</title>
        <authorList>
            <consortium name="DOE Joint Genome Institute"/>
            <person name="Vesth T.C."/>
            <person name="Nybo J."/>
            <person name="Theobald S."/>
            <person name="Brandl J."/>
            <person name="Frisvad J.C."/>
            <person name="Nielsen K.F."/>
            <person name="Lyhne E.K."/>
            <person name="Kogle M.E."/>
            <person name="Kuo A."/>
            <person name="Riley R."/>
            <person name="Clum A."/>
            <person name="Nolan M."/>
            <person name="Lipzen A."/>
            <person name="Salamov A."/>
            <person name="Henrissat B."/>
            <person name="Wiebenga A."/>
            <person name="De vries R.P."/>
            <person name="Grigoriev I.V."/>
            <person name="Mortensen U.H."/>
            <person name="Andersen M.R."/>
            <person name="Baker S.E."/>
        </authorList>
    </citation>
    <scope>NUCLEOTIDE SEQUENCE [LARGE SCALE GENOMIC DNA]</scope>
    <source>
        <strain evidence="2 3">CBS 112811</strain>
    </source>
</reference>
<gene>
    <name evidence="2" type="ORF">BO85DRAFT_446845</name>
</gene>
<dbReference type="AlphaFoldDB" id="A0A8G1VNV1"/>
<dbReference type="Proteomes" id="UP000249526">
    <property type="component" value="Unassembled WGS sequence"/>
</dbReference>
<evidence type="ECO:0000313" key="3">
    <source>
        <dbReference type="Proteomes" id="UP000249526"/>
    </source>
</evidence>
<feature type="non-terminal residue" evidence="2">
    <location>
        <position position="1"/>
    </location>
</feature>
<dbReference type="EMBL" id="KZ825057">
    <property type="protein sequence ID" value="RAH60304.1"/>
    <property type="molecule type" value="Genomic_DNA"/>
</dbReference>
<name>A0A8G1VNV1_9EURO</name>
<sequence length="64" mass="6460">MEIGWLSGPLGEARREATSLQVATKPAGSARSTALAKSPGSMPRGAGFPDASADPVARPTTPLL</sequence>
<accession>A0A8G1VNV1</accession>
<organism evidence="2 3">
    <name type="scientific">Aspergillus piperis CBS 112811</name>
    <dbReference type="NCBI Taxonomy" id="1448313"/>
    <lineage>
        <taxon>Eukaryota</taxon>
        <taxon>Fungi</taxon>
        <taxon>Dikarya</taxon>
        <taxon>Ascomycota</taxon>
        <taxon>Pezizomycotina</taxon>
        <taxon>Eurotiomycetes</taxon>
        <taxon>Eurotiomycetidae</taxon>
        <taxon>Eurotiales</taxon>
        <taxon>Aspergillaceae</taxon>
        <taxon>Aspergillus</taxon>
        <taxon>Aspergillus subgen. Circumdati</taxon>
    </lineage>
</organism>
<keyword evidence="3" id="KW-1185">Reference proteome</keyword>
<feature type="region of interest" description="Disordered" evidence="1">
    <location>
        <begin position="1"/>
        <end position="64"/>
    </location>
</feature>
<dbReference type="GeneID" id="37162997"/>
<proteinExistence type="predicted"/>
<evidence type="ECO:0000256" key="1">
    <source>
        <dbReference type="SAM" id="MobiDB-lite"/>
    </source>
</evidence>